<protein>
    <submittedName>
        <fullName evidence="1">Uncharacterized protein</fullName>
    </submittedName>
</protein>
<name>A0A8T2PIC0_9TELE</name>
<organism evidence="1 2">
    <name type="scientific">Albula glossodonta</name>
    <name type="common">roundjaw bonefish</name>
    <dbReference type="NCBI Taxonomy" id="121402"/>
    <lineage>
        <taxon>Eukaryota</taxon>
        <taxon>Metazoa</taxon>
        <taxon>Chordata</taxon>
        <taxon>Craniata</taxon>
        <taxon>Vertebrata</taxon>
        <taxon>Euteleostomi</taxon>
        <taxon>Actinopterygii</taxon>
        <taxon>Neopterygii</taxon>
        <taxon>Teleostei</taxon>
        <taxon>Albuliformes</taxon>
        <taxon>Albulidae</taxon>
        <taxon>Albula</taxon>
    </lineage>
</organism>
<dbReference type="AlphaFoldDB" id="A0A8T2PIC0"/>
<dbReference type="EMBL" id="JAFBMS010000011">
    <property type="protein sequence ID" value="KAG9348577.1"/>
    <property type="molecule type" value="Genomic_DNA"/>
</dbReference>
<proteinExistence type="predicted"/>
<gene>
    <name evidence="1" type="ORF">JZ751_002313</name>
</gene>
<reference evidence="1" key="1">
    <citation type="thesis" date="2021" institute="BYU ScholarsArchive" country="Provo, UT, USA">
        <title>Applications of and Algorithms for Genome Assembly and Genomic Analyses with an Emphasis on Marine Teleosts.</title>
        <authorList>
            <person name="Pickett B.D."/>
        </authorList>
    </citation>
    <scope>NUCLEOTIDE SEQUENCE</scope>
    <source>
        <strain evidence="1">HI-2016</strain>
    </source>
</reference>
<dbReference type="Proteomes" id="UP000824540">
    <property type="component" value="Unassembled WGS sequence"/>
</dbReference>
<keyword evidence="2" id="KW-1185">Reference proteome</keyword>
<evidence type="ECO:0000313" key="2">
    <source>
        <dbReference type="Proteomes" id="UP000824540"/>
    </source>
</evidence>
<accession>A0A8T2PIC0</accession>
<evidence type="ECO:0000313" key="1">
    <source>
        <dbReference type="EMBL" id="KAG9348577.1"/>
    </source>
</evidence>
<sequence>MFFVSNSTAKSWNENICLPRRDFWQTRTKNLDVNLSPPPPTPSDSEQTNILRKNMSIPNEGLPAVTMIEGAIGRG</sequence>
<comment type="caution">
    <text evidence="1">The sequence shown here is derived from an EMBL/GenBank/DDBJ whole genome shotgun (WGS) entry which is preliminary data.</text>
</comment>